<dbReference type="Proteomes" id="UP000001940">
    <property type="component" value="Chromosome X"/>
</dbReference>
<protein>
    <submittedName>
        <fullName evidence="2">Transposase domain-containing protein</fullName>
    </submittedName>
</protein>
<dbReference type="Pfam" id="PF06869">
    <property type="entry name" value="DUF1258"/>
    <property type="match status" value="1"/>
</dbReference>
<gene>
    <name evidence="2" type="ORF">CELE_T25D1.2</name>
    <name evidence="2 4" type="ORF">T25D1.2</name>
</gene>
<dbReference type="InterPro" id="IPR009667">
    <property type="entry name" value="DUF1258"/>
</dbReference>
<accession>Q22778</accession>
<dbReference type="PANTHER" id="PTHR22921:SF27">
    <property type="entry name" value="C2H2-TYPE DOMAIN-CONTAINING PROTEIN-RELATED"/>
    <property type="match status" value="1"/>
</dbReference>
<keyword evidence="3" id="KW-1185">Reference proteome</keyword>
<dbReference type="UCSC" id="T25D1.2">
    <property type="organism name" value="c. elegans"/>
</dbReference>
<dbReference type="AGR" id="WB:WBGene00020794"/>
<reference evidence="2 3" key="1">
    <citation type="journal article" date="1998" name="Science">
        <title>Genome sequence of the nematode C. elegans: a platform for investigating biology.</title>
        <authorList>
            <consortium name="The C. elegans sequencing consortium"/>
            <person name="Sulson J.E."/>
            <person name="Waterston R."/>
        </authorList>
    </citation>
    <scope>NUCLEOTIDE SEQUENCE [LARGE SCALE GENOMIC DNA]</scope>
    <source>
        <strain evidence="2 3">Bristol N2</strain>
    </source>
</reference>
<dbReference type="AlphaFoldDB" id="Q22778"/>
<dbReference type="HOGENOM" id="CLU_051073_0_0_1"/>
<proteinExistence type="predicted"/>
<dbReference type="EMBL" id="BX284606">
    <property type="protein sequence ID" value="CCD72694.2"/>
    <property type="molecule type" value="Genomic_DNA"/>
</dbReference>
<dbReference type="PIR" id="T29760">
    <property type="entry name" value="T29760"/>
</dbReference>
<feature type="region of interest" description="Disordered" evidence="1">
    <location>
        <begin position="1"/>
        <end position="34"/>
    </location>
</feature>
<evidence type="ECO:0000256" key="1">
    <source>
        <dbReference type="SAM" id="MobiDB-lite"/>
    </source>
</evidence>
<dbReference type="WormBase" id="T25D1.2">
    <property type="protein sequence ID" value="CE51936"/>
    <property type="gene ID" value="WBGene00020794"/>
</dbReference>
<dbReference type="OrthoDB" id="5869659at2759"/>
<evidence type="ECO:0000313" key="2">
    <source>
        <dbReference type="EMBL" id="CCD72694.2"/>
    </source>
</evidence>
<dbReference type="FunCoup" id="Q22778">
    <property type="interactions" value="1522"/>
</dbReference>
<evidence type="ECO:0000313" key="3">
    <source>
        <dbReference type="Proteomes" id="UP000001940"/>
    </source>
</evidence>
<name>Q22778_CAEEL</name>
<evidence type="ECO:0000313" key="4">
    <source>
        <dbReference type="WormBase" id="T25D1.2"/>
    </source>
</evidence>
<organism evidence="2 3">
    <name type="scientific">Caenorhabditis elegans</name>
    <dbReference type="NCBI Taxonomy" id="6239"/>
    <lineage>
        <taxon>Eukaryota</taxon>
        <taxon>Metazoa</taxon>
        <taxon>Ecdysozoa</taxon>
        <taxon>Nematoda</taxon>
        <taxon>Chromadorea</taxon>
        <taxon>Rhabditida</taxon>
        <taxon>Rhabditina</taxon>
        <taxon>Rhabditomorpha</taxon>
        <taxon>Rhabditoidea</taxon>
        <taxon>Rhabditidae</taxon>
        <taxon>Peloderinae</taxon>
        <taxon>Caenorhabditis</taxon>
    </lineage>
</organism>
<sequence>MPRTSFRDFDPDRRERLESENDVAVNENEASNQIYADEDELELDDMMVDNIDTNSMDGDEEADANRINDIEDMMLDDDLGDVAEEMDMGDDDQIDYPVDELLEFGDSGDVEEAASEMRQMLRDASTPALLHVASACVSRYSNLAFKRSLLSLDESVAESANSIWTYNKNNFSTHHFCNKCGKVAQNSKKCKYCGGPVASFVRVGAFTQIVELVETYMDDILELREQLKNDRNLEHNLASPFFSSFRETESPNRLRLSLVVSIDGVRISGNKKKLWPVSYIIVDLPTGLMQKSTNIVLGGIVECSENPTTTLWNALIPFILSDVESHSGKVRNTSFTCHIRTCSADQPAKRAFFGFMAHQSAESCFFCMSPGTLYKFGDRKRREERPGYETIVDSEQGVHGFGPIPAKIVPHVLPYNTPIDILHNLGEGIYTFIRKELLLSEFKKIKPRSPLFSNNNGVLKEAFRKVVLHSNFTNVEACRNGTDKTNFFRMVICLVALSFDILSPEARVVIVGLGMLGNEMYTNSKASCLFEQQMAAGAAWFLFEANVEYLSIKAHEVLFHLPEINELFGNTGSLSTFSFESFYQFALCGYSSRTTRSFVQNASTKVLLHTSIRREIAFRVINEPTTALQKFVALTPDIVPVRSTWKNEIKNLTPDDATKAVPGCKYYSKLATALGNLESEYFSSTSRSDMFFAQSKNGKSCYRFIAFMVKQGVSAILAEPVASVDDDEKFGSFGKVKDLLTSNDYYYAMDVHRLLKSYDGIQNGRLSGERVVLPLDAMTGVACYIHTDNSTIFLQANGSFLHN</sequence>
<dbReference type="STRING" id="6239.T25D1.2.1"/>
<dbReference type="InParanoid" id="Q22778"/>
<feature type="compositionally biased region" description="Basic and acidic residues" evidence="1">
    <location>
        <begin position="1"/>
        <end position="19"/>
    </location>
</feature>
<dbReference type="PANTHER" id="PTHR22921">
    <property type="entry name" value="PROTEIN CBG20088-RELATED"/>
    <property type="match status" value="1"/>
</dbReference>
<dbReference type="PhylomeDB" id="Q22778"/>